<dbReference type="SUPFAM" id="SSF48452">
    <property type="entry name" value="TPR-like"/>
    <property type="match status" value="1"/>
</dbReference>
<dbReference type="PANTHER" id="PTHR45586:SF1">
    <property type="entry name" value="LIPOPOLYSACCHARIDE ASSEMBLY PROTEIN B"/>
    <property type="match status" value="1"/>
</dbReference>
<dbReference type="AlphaFoldDB" id="A0A3B1CQY3"/>
<dbReference type="PANTHER" id="PTHR45586">
    <property type="entry name" value="TPR REPEAT-CONTAINING PROTEIN PA4667"/>
    <property type="match status" value="1"/>
</dbReference>
<feature type="transmembrane region" description="Helical" evidence="3">
    <location>
        <begin position="320"/>
        <end position="353"/>
    </location>
</feature>
<dbReference type="InterPro" id="IPR011990">
    <property type="entry name" value="TPR-like_helical_dom_sf"/>
</dbReference>
<keyword evidence="3" id="KW-0472">Membrane</keyword>
<evidence type="ECO:0000313" key="4">
    <source>
        <dbReference type="EMBL" id="VAX27073.1"/>
    </source>
</evidence>
<keyword evidence="1" id="KW-0677">Repeat</keyword>
<dbReference type="PROSITE" id="PS50005">
    <property type="entry name" value="TPR"/>
    <property type="match status" value="1"/>
</dbReference>
<feature type="transmembrane region" description="Helical" evidence="3">
    <location>
        <begin position="360"/>
        <end position="384"/>
    </location>
</feature>
<accession>A0A3B1CQY3</accession>
<keyword evidence="3" id="KW-0812">Transmembrane</keyword>
<organism evidence="4">
    <name type="scientific">hydrothermal vent metagenome</name>
    <dbReference type="NCBI Taxonomy" id="652676"/>
    <lineage>
        <taxon>unclassified sequences</taxon>
        <taxon>metagenomes</taxon>
        <taxon>ecological metagenomes</taxon>
    </lineage>
</organism>
<evidence type="ECO:0000256" key="1">
    <source>
        <dbReference type="ARBA" id="ARBA00022737"/>
    </source>
</evidence>
<evidence type="ECO:0000256" key="3">
    <source>
        <dbReference type="SAM" id="Phobius"/>
    </source>
</evidence>
<dbReference type="SMART" id="SM00028">
    <property type="entry name" value="TPR"/>
    <property type="match status" value="3"/>
</dbReference>
<gene>
    <name evidence="4" type="ORF">MNBD_NITROSPIRAE01-1595</name>
</gene>
<reference evidence="4" key="1">
    <citation type="submission" date="2018-06" db="EMBL/GenBank/DDBJ databases">
        <authorList>
            <person name="Zhirakovskaya E."/>
        </authorList>
    </citation>
    <scope>NUCLEOTIDE SEQUENCE</scope>
</reference>
<protein>
    <submittedName>
        <fullName evidence="4">Uncharacterized protein</fullName>
    </submittedName>
</protein>
<keyword evidence="2" id="KW-0802">TPR repeat</keyword>
<dbReference type="Gene3D" id="1.25.40.10">
    <property type="entry name" value="Tetratricopeptide repeat domain"/>
    <property type="match status" value="1"/>
</dbReference>
<dbReference type="Pfam" id="PF13181">
    <property type="entry name" value="TPR_8"/>
    <property type="match status" value="1"/>
</dbReference>
<dbReference type="Pfam" id="PF00515">
    <property type="entry name" value="TPR_1"/>
    <property type="match status" value="1"/>
</dbReference>
<dbReference type="InterPro" id="IPR051012">
    <property type="entry name" value="CellSynth/LPSAsmb/PSIAsmb"/>
</dbReference>
<feature type="transmembrane region" description="Helical" evidence="3">
    <location>
        <begin position="573"/>
        <end position="592"/>
    </location>
</feature>
<evidence type="ECO:0000256" key="2">
    <source>
        <dbReference type="ARBA" id="ARBA00022803"/>
    </source>
</evidence>
<keyword evidence="3" id="KW-1133">Transmembrane helix</keyword>
<dbReference type="InterPro" id="IPR019734">
    <property type="entry name" value="TPR_rpt"/>
</dbReference>
<proteinExistence type="predicted"/>
<feature type="transmembrane region" description="Helical" evidence="3">
    <location>
        <begin position="672"/>
        <end position="693"/>
    </location>
</feature>
<feature type="transmembrane region" description="Helical" evidence="3">
    <location>
        <begin position="705"/>
        <end position="724"/>
    </location>
</feature>
<dbReference type="EMBL" id="UOGF01000022">
    <property type="protein sequence ID" value="VAX27073.1"/>
    <property type="molecule type" value="Genomic_DNA"/>
</dbReference>
<feature type="transmembrane region" description="Helical" evidence="3">
    <location>
        <begin position="277"/>
        <end position="300"/>
    </location>
</feature>
<sequence length="732" mass="83495">MLFSHLILVSLLSLFFFELDVLAQQTRTQNKTIQEDSSDPFSGLQGVSDFEFGFSNDLKMSPSDIPVQEPEASIFISPFLEKKIEDAAESYIDNISAQSSNTETKESVALEIQPETSPVTPVLTPNFEPEFPESPKDLPVLIPPAPLSIPPKQKKITRPKKIVLKTKIPTIEKLLKTGDLDQVIVEQGIERSDRIASYLLLEAKTALDQGKEEKAFKLGKMAGSVSPLSPIPSFFMAKAIWQTQPFNLISIMAHYMTGLRLLFGDFLFMLPILSPILLLLLLAIFFSVLTFILYSLFSYASIWVHQITEVSRGYLHFIPAAFIFALLFFMPLLMGFPVLWFFFFAFIFFWGFYSRLEKMFVLGFIATLGASTWLLPFLLTLFTANGSLLLNEMSRNHHSDFLWTPPPLELKNAGWEGLFIGASYESQRGNYKSAASYYKNALEAESNSPKILNNLGNLSYYSKDYDQAILYYQQAIKAEPSLVSAYYNLSQTYREMLLFEKGDAIFEKASKISVQKTESYAMKSEHYPDYPVIEERFTKADLWKRLLNETGSEVGFDQRIWQGMVGNISLSNAPFLSVSWMLLLSFFGFLYAKFFSGKQCAFCKVAICKRCVKRLFSYQICRPCEMRFITVRRKSDFASVENAIKRVPSWMYPVFLIPGGGHLVIKKTKTGFFILVLFFLAFSTIIFGEFLVPPTEWYLHSAESLLPKMSLLLLYFIAFLDLFLKRSANKWL</sequence>
<name>A0A3B1CQY3_9ZZZZ</name>